<protein>
    <recommendedName>
        <fullName evidence="4">DUF995 domain-containing protein</fullName>
    </recommendedName>
</protein>
<evidence type="ECO:0000313" key="2">
    <source>
        <dbReference type="EMBL" id="UVF18472.1"/>
    </source>
</evidence>
<accession>A0ABY5RRR8</accession>
<keyword evidence="1" id="KW-0732">Signal</keyword>
<reference evidence="2" key="1">
    <citation type="submission" date="2022-08" db="EMBL/GenBank/DDBJ databases">
        <title>Microvirga terrae sp. nov., isolated from soil.</title>
        <authorList>
            <person name="Kim K.H."/>
            <person name="Seo Y.L."/>
            <person name="Kim J.M."/>
            <person name="Lee J.K."/>
            <person name="Han D.M."/>
            <person name="Jeon C.O."/>
        </authorList>
    </citation>
    <scope>NUCLEOTIDE SEQUENCE</scope>
    <source>
        <strain evidence="2">R24</strain>
    </source>
</reference>
<dbReference type="EMBL" id="CP102845">
    <property type="protein sequence ID" value="UVF18472.1"/>
    <property type="molecule type" value="Genomic_DNA"/>
</dbReference>
<dbReference type="RefSeq" id="WP_173947963.1">
    <property type="nucleotide sequence ID" value="NZ_CP102845.1"/>
</dbReference>
<proteinExistence type="predicted"/>
<evidence type="ECO:0008006" key="4">
    <source>
        <dbReference type="Google" id="ProtNLM"/>
    </source>
</evidence>
<dbReference type="Proteomes" id="UP001017257">
    <property type="component" value="Chromosome"/>
</dbReference>
<keyword evidence="3" id="KW-1185">Reference proteome</keyword>
<name>A0ABY5RRR8_9HYPH</name>
<feature type="signal peptide" evidence="1">
    <location>
        <begin position="1"/>
        <end position="19"/>
    </location>
</feature>
<sequence>MRAAILMTLLSISASAAQAWDGPGWSPWSLSVQEVRDGISYNSSVKFTRSGKAWRVDASCTAHDPANGAWLTQRGTGIARKSESGLRADVKNLDGFFVNQESVIWGTMLCGSGTYNLGTGD</sequence>
<feature type="chain" id="PRO_5045700703" description="DUF995 domain-containing protein" evidence="1">
    <location>
        <begin position="20"/>
        <end position="121"/>
    </location>
</feature>
<gene>
    <name evidence="2" type="ORF">HPT29_018545</name>
</gene>
<evidence type="ECO:0000313" key="3">
    <source>
        <dbReference type="Proteomes" id="UP001017257"/>
    </source>
</evidence>
<organism evidence="2 3">
    <name type="scientific">Microvirga terrae</name>
    <dbReference type="NCBI Taxonomy" id="2740529"/>
    <lineage>
        <taxon>Bacteria</taxon>
        <taxon>Pseudomonadati</taxon>
        <taxon>Pseudomonadota</taxon>
        <taxon>Alphaproteobacteria</taxon>
        <taxon>Hyphomicrobiales</taxon>
        <taxon>Methylobacteriaceae</taxon>
        <taxon>Microvirga</taxon>
    </lineage>
</organism>
<evidence type="ECO:0000256" key="1">
    <source>
        <dbReference type="SAM" id="SignalP"/>
    </source>
</evidence>